<evidence type="ECO:0000259" key="2">
    <source>
        <dbReference type="PROSITE" id="PS50887"/>
    </source>
</evidence>
<dbReference type="Pfam" id="PF00990">
    <property type="entry name" value="GGDEF"/>
    <property type="match status" value="1"/>
</dbReference>
<dbReference type="AlphaFoldDB" id="A0A6J6SWE2"/>
<dbReference type="InterPro" id="IPR029016">
    <property type="entry name" value="GAF-like_dom_sf"/>
</dbReference>
<dbReference type="SUPFAM" id="SSF55781">
    <property type="entry name" value="GAF domain-like"/>
    <property type="match status" value="1"/>
</dbReference>
<evidence type="ECO:0000313" key="3">
    <source>
        <dbReference type="EMBL" id="CAB4739266.1"/>
    </source>
</evidence>
<dbReference type="NCBIfam" id="TIGR00254">
    <property type="entry name" value="GGDEF"/>
    <property type="match status" value="1"/>
</dbReference>
<dbReference type="Gene3D" id="3.30.70.270">
    <property type="match status" value="1"/>
</dbReference>
<dbReference type="SUPFAM" id="SSF141868">
    <property type="entry name" value="EAL domain-like"/>
    <property type="match status" value="1"/>
</dbReference>
<dbReference type="InterPro" id="IPR043128">
    <property type="entry name" value="Rev_trsase/Diguanyl_cyclase"/>
</dbReference>
<dbReference type="PANTHER" id="PTHR44757:SF2">
    <property type="entry name" value="BIOFILM ARCHITECTURE MAINTENANCE PROTEIN MBAA"/>
    <property type="match status" value="1"/>
</dbReference>
<dbReference type="CDD" id="cd01949">
    <property type="entry name" value="GGDEF"/>
    <property type="match status" value="1"/>
</dbReference>
<dbReference type="Gene3D" id="3.20.20.450">
    <property type="entry name" value="EAL domain"/>
    <property type="match status" value="1"/>
</dbReference>
<dbReference type="PROSITE" id="PS50883">
    <property type="entry name" value="EAL"/>
    <property type="match status" value="1"/>
</dbReference>
<dbReference type="SMART" id="SM00267">
    <property type="entry name" value="GGDEF"/>
    <property type="match status" value="1"/>
</dbReference>
<dbReference type="SUPFAM" id="SSF55073">
    <property type="entry name" value="Nucleotide cyclase"/>
    <property type="match status" value="1"/>
</dbReference>
<dbReference type="SMART" id="SM00052">
    <property type="entry name" value="EAL"/>
    <property type="match status" value="1"/>
</dbReference>
<dbReference type="FunFam" id="3.30.70.270:FF:000001">
    <property type="entry name" value="Diguanylate cyclase domain protein"/>
    <property type="match status" value="1"/>
</dbReference>
<protein>
    <submittedName>
        <fullName evidence="3">Unannotated protein</fullName>
    </submittedName>
</protein>
<gene>
    <name evidence="3" type="ORF">UFOPK2766_00917</name>
</gene>
<dbReference type="Pfam" id="PF00563">
    <property type="entry name" value="EAL"/>
    <property type="match status" value="1"/>
</dbReference>
<feature type="domain" description="GGDEF" evidence="2">
    <location>
        <begin position="333"/>
        <end position="464"/>
    </location>
</feature>
<dbReference type="InterPro" id="IPR052155">
    <property type="entry name" value="Biofilm_reg_signaling"/>
</dbReference>
<name>A0A6J6SWE2_9ZZZZ</name>
<dbReference type="EMBL" id="CAEZYU010000034">
    <property type="protein sequence ID" value="CAB4739266.1"/>
    <property type="molecule type" value="Genomic_DNA"/>
</dbReference>
<dbReference type="Gene3D" id="3.30.450.40">
    <property type="match status" value="1"/>
</dbReference>
<evidence type="ECO:0000259" key="1">
    <source>
        <dbReference type="PROSITE" id="PS50883"/>
    </source>
</evidence>
<dbReference type="InterPro" id="IPR035919">
    <property type="entry name" value="EAL_sf"/>
</dbReference>
<accession>A0A6J6SWE2</accession>
<organism evidence="3">
    <name type="scientific">freshwater metagenome</name>
    <dbReference type="NCBI Taxonomy" id="449393"/>
    <lineage>
        <taxon>unclassified sequences</taxon>
        <taxon>metagenomes</taxon>
        <taxon>ecological metagenomes</taxon>
    </lineage>
</organism>
<dbReference type="InterPro" id="IPR001633">
    <property type="entry name" value="EAL_dom"/>
</dbReference>
<proteinExistence type="predicted"/>
<sequence length="733" mass="79773">MLDADKMTRIAIDRVAAALDAEVVALLKEDSVVRCLGFQPDSLPVKLLRTAASVRFSEVDAPGIGPAHSVSAAVSAAGCRLVVMRAADPFDKEEEMLIRSMAKALGLAMTATDRLTESRELAERLSERQYLGDRLSLIQQSISHRAPLQEVMDSITQGGAELLGVDVVGLRIVGLGERSGPIASLAGFQGDGLEAFRDIPLHQGFSGRAFLEGELVSTHDFSAEFEQVGLVPQIGIEAAMAAPVQHDGRIVGILNVASRVSGRQFTPAEQEVLLRLADHASLAVTDAEAVHVLRDSLEGERFKAGHDALTALPNRSSVLEMIEYELRGATSMTPLCVLYVDVDRFKLLNDMHGHFFGDLVLVEVANRLRSTVREEDLVGRLAGDEFVVVAPGISGQAAEALAERIVQTMSEPLLIQGRSTQVTLSVGVAESLPSLTSESLLSNADVAMYRAKTNGRDSVVRYDTQMREEMFQRADLEHEITLGLKAGEFVPFFQPSVDLATERIDSLEALVRWNHPTRGELSPAAFLELAEETGLIIELDKQVLDEACRRLAGWTQTNPELTLSVNLSVRHFANTDIVDFVAATLAKHRLHGSRLWLEITESMVMANNAMTLDILRSLRSLGVRFMVDDFGTGYSSLVYLKRYPIDALKVDREFVDGLGVDLEDEAIVTAIIRLAEALGHEVIAEGVETEVQKNWLLEAGCLQAQGFLFSKPLSGDDLDLVLLSSTGMDSGLI</sequence>
<dbReference type="PROSITE" id="PS50887">
    <property type="entry name" value="GGDEF"/>
    <property type="match status" value="1"/>
</dbReference>
<dbReference type="SMART" id="SM00065">
    <property type="entry name" value="GAF"/>
    <property type="match status" value="1"/>
</dbReference>
<dbReference type="InterPro" id="IPR029787">
    <property type="entry name" value="Nucleotide_cyclase"/>
</dbReference>
<dbReference type="InterPro" id="IPR000160">
    <property type="entry name" value="GGDEF_dom"/>
</dbReference>
<reference evidence="3" key="1">
    <citation type="submission" date="2020-05" db="EMBL/GenBank/DDBJ databases">
        <authorList>
            <person name="Chiriac C."/>
            <person name="Salcher M."/>
            <person name="Ghai R."/>
            <person name="Kavagutti S V."/>
        </authorList>
    </citation>
    <scope>NUCLEOTIDE SEQUENCE</scope>
</reference>
<dbReference type="InterPro" id="IPR003018">
    <property type="entry name" value="GAF"/>
</dbReference>
<dbReference type="PANTHER" id="PTHR44757">
    <property type="entry name" value="DIGUANYLATE CYCLASE DGCP"/>
    <property type="match status" value="1"/>
</dbReference>
<feature type="domain" description="EAL" evidence="1">
    <location>
        <begin position="473"/>
        <end position="726"/>
    </location>
</feature>
<dbReference type="CDD" id="cd01948">
    <property type="entry name" value="EAL"/>
    <property type="match status" value="1"/>
</dbReference>
<dbReference type="Pfam" id="PF13185">
    <property type="entry name" value="GAF_2"/>
    <property type="match status" value="1"/>
</dbReference>